<dbReference type="AlphaFoldDB" id="A0A3S2UMP5"/>
<reference evidence="3 4" key="1">
    <citation type="submission" date="2019-01" db="EMBL/GenBank/DDBJ databases">
        <authorList>
            <person name="Chen W.-M."/>
        </authorList>
    </citation>
    <scope>NUCLEOTIDE SEQUENCE [LARGE SCALE GENOMIC DNA]</scope>
    <source>
        <strain evidence="3 4">BBQ-12</strain>
    </source>
</reference>
<dbReference type="Pfam" id="PF13561">
    <property type="entry name" value="adh_short_C2"/>
    <property type="match status" value="1"/>
</dbReference>
<evidence type="ECO:0000256" key="2">
    <source>
        <dbReference type="ARBA" id="ARBA00023002"/>
    </source>
</evidence>
<protein>
    <submittedName>
        <fullName evidence="3">SDR family oxidoreductase</fullName>
    </submittedName>
</protein>
<dbReference type="InterPro" id="IPR002347">
    <property type="entry name" value="SDR_fam"/>
</dbReference>
<comment type="similarity">
    <text evidence="1">Belongs to the short-chain dehydrogenases/reductases (SDR) family.</text>
</comment>
<name>A0A3S2UMP5_9FLAO</name>
<dbReference type="GO" id="GO:0016616">
    <property type="term" value="F:oxidoreductase activity, acting on the CH-OH group of donors, NAD or NADP as acceptor"/>
    <property type="evidence" value="ECO:0007669"/>
    <property type="project" value="TreeGrafter"/>
</dbReference>
<dbReference type="PRINTS" id="PR00080">
    <property type="entry name" value="SDRFAMILY"/>
</dbReference>
<dbReference type="Gene3D" id="3.40.50.720">
    <property type="entry name" value="NAD(P)-binding Rossmann-like Domain"/>
    <property type="match status" value="1"/>
</dbReference>
<dbReference type="InterPro" id="IPR020904">
    <property type="entry name" value="Sc_DH/Rdtase_CS"/>
</dbReference>
<proteinExistence type="inferred from homology"/>
<organism evidence="3 4">
    <name type="scientific">Flavobacterium sufflavum</name>
    <dbReference type="NCBI Taxonomy" id="1921138"/>
    <lineage>
        <taxon>Bacteria</taxon>
        <taxon>Pseudomonadati</taxon>
        <taxon>Bacteroidota</taxon>
        <taxon>Flavobacteriia</taxon>
        <taxon>Flavobacteriales</taxon>
        <taxon>Flavobacteriaceae</taxon>
        <taxon>Flavobacterium</taxon>
    </lineage>
</organism>
<gene>
    <name evidence="3" type="ORF">EOD40_00670</name>
</gene>
<dbReference type="OrthoDB" id="9803333at2"/>
<dbReference type="PROSITE" id="PS00061">
    <property type="entry name" value="ADH_SHORT"/>
    <property type="match status" value="1"/>
</dbReference>
<keyword evidence="4" id="KW-1185">Reference proteome</keyword>
<dbReference type="NCBIfam" id="NF006132">
    <property type="entry name" value="PRK08277.1"/>
    <property type="match status" value="1"/>
</dbReference>
<dbReference type="InterPro" id="IPR036291">
    <property type="entry name" value="NAD(P)-bd_dom_sf"/>
</dbReference>
<evidence type="ECO:0000313" key="4">
    <source>
        <dbReference type="Proteomes" id="UP000285211"/>
    </source>
</evidence>
<dbReference type="EMBL" id="SACJ01000001">
    <property type="protein sequence ID" value="RVT79657.1"/>
    <property type="molecule type" value="Genomic_DNA"/>
</dbReference>
<dbReference type="SUPFAM" id="SSF51735">
    <property type="entry name" value="NAD(P)-binding Rossmann-fold domains"/>
    <property type="match status" value="1"/>
</dbReference>
<accession>A0A3S2UMP5</accession>
<dbReference type="RefSeq" id="WP_128192976.1">
    <property type="nucleotide sequence ID" value="NZ_SACJ01000001.1"/>
</dbReference>
<evidence type="ECO:0000313" key="3">
    <source>
        <dbReference type="EMBL" id="RVT79657.1"/>
    </source>
</evidence>
<evidence type="ECO:0000256" key="1">
    <source>
        <dbReference type="ARBA" id="ARBA00006484"/>
    </source>
</evidence>
<keyword evidence="2" id="KW-0560">Oxidoreductase</keyword>
<dbReference type="PANTHER" id="PTHR42760">
    <property type="entry name" value="SHORT-CHAIN DEHYDROGENASES/REDUCTASES FAMILY MEMBER"/>
    <property type="match status" value="1"/>
</dbReference>
<comment type="caution">
    <text evidence="3">The sequence shown here is derived from an EMBL/GenBank/DDBJ whole genome shotgun (WGS) entry which is preliminary data.</text>
</comment>
<dbReference type="PANTHER" id="PTHR42760:SF115">
    <property type="entry name" value="3-OXOACYL-[ACYL-CARRIER-PROTEIN] REDUCTASE FABG"/>
    <property type="match status" value="1"/>
</dbReference>
<dbReference type="Proteomes" id="UP000285211">
    <property type="component" value="Unassembled WGS sequence"/>
</dbReference>
<dbReference type="PRINTS" id="PR00081">
    <property type="entry name" value="GDHRDH"/>
</dbReference>
<sequence length="272" mass="28503">MKINEFAELKGKVALITGGAGVLGGGMAGILAQYGVIAGIMDLTIEGAEAAVDVIKKNGGVAFAVKANVLNKEELIQARDIIIEKYGKLDILINAAGGNMPGATIGPDQAIYDMQLPHLQKVLDLNIIGTILPSQVFSEVFAKQKSGIVINISSASAQRPLSRVVGYSASKAAIDNFTKWLAVELAGKYGDGIRVNAIAPGFFIGEQNRALLLTPDGDLTPRGEKIIEHTPMGRFGVPEDLDGALMFLCSNMSTFVTGTVLNIDGGFAATSI</sequence>